<dbReference type="PANTHER" id="PTHR43343:SF3">
    <property type="entry name" value="PROTEASE DO-LIKE 8, CHLOROPLASTIC"/>
    <property type="match status" value="1"/>
</dbReference>
<evidence type="ECO:0000256" key="1">
    <source>
        <dbReference type="ARBA" id="ARBA00022670"/>
    </source>
</evidence>
<evidence type="ECO:0000313" key="7">
    <source>
        <dbReference type="Proteomes" id="UP000287188"/>
    </source>
</evidence>
<evidence type="ECO:0000256" key="4">
    <source>
        <dbReference type="SAM" id="Phobius"/>
    </source>
</evidence>
<organism evidence="6 7">
    <name type="scientific">Dictyobacter kobayashii</name>
    <dbReference type="NCBI Taxonomy" id="2014872"/>
    <lineage>
        <taxon>Bacteria</taxon>
        <taxon>Bacillati</taxon>
        <taxon>Chloroflexota</taxon>
        <taxon>Ktedonobacteria</taxon>
        <taxon>Ktedonobacterales</taxon>
        <taxon>Dictyobacteraceae</taxon>
        <taxon>Dictyobacter</taxon>
    </lineage>
</organism>
<dbReference type="SUPFAM" id="SSF50494">
    <property type="entry name" value="Trypsin-like serine proteases"/>
    <property type="match status" value="1"/>
</dbReference>
<evidence type="ECO:0000313" key="6">
    <source>
        <dbReference type="EMBL" id="GCE21805.1"/>
    </source>
</evidence>
<keyword evidence="2" id="KW-0378">Hydrolase</keyword>
<feature type="region of interest" description="Disordered" evidence="3">
    <location>
        <begin position="1"/>
        <end position="32"/>
    </location>
</feature>
<keyword evidence="7" id="KW-1185">Reference proteome</keyword>
<dbReference type="AlphaFoldDB" id="A0A402ARS8"/>
<dbReference type="InterPro" id="IPR001940">
    <property type="entry name" value="Peptidase_S1C"/>
</dbReference>
<dbReference type="Proteomes" id="UP000287188">
    <property type="component" value="Unassembled WGS sequence"/>
</dbReference>
<evidence type="ECO:0000259" key="5">
    <source>
        <dbReference type="SMART" id="SM00228"/>
    </source>
</evidence>
<gene>
    <name evidence="6" type="ORF">KDK_56050</name>
</gene>
<dbReference type="Pfam" id="PF13365">
    <property type="entry name" value="Trypsin_2"/>
    <property type="match status" value="1"/>
</dbReference>
<dbReference type="Gene3D" id="2.30.42.10">
    <property type="match status" value="1"/>
</dbReference>
<sequence length="401" mass="41671">MNEPHEIHEPQMAAEPAALDGQSRPPAQRRHSRQLSAGTLVICALLLATVFGGGMLAGWQFVARGALGTDLQPGPNAAPTIKSSTEDELEALREQIVANVRPTVVQLNVKGLLSNSLGSGVIIDQRGYIITNNHVVKNSEHIQVVFFNGQTATASLTGVAPADDLAVIHVDPSRLNLSVATLGDSSRLRVGQDVVAIGNPLGITQTVTSGIVSALGRNIATGEVGQILPGTIQTDAAINPGNSGGALFDMHGNLIGIPTLTALDPEFKTPATGVGFAIPSNRVQFIAPQIIKSGKVTRTGRAALEVQVVDLDLITAQKNHLPVKQGALVVSVTAGGAANLAGIKSSDVIVQVDDRQITGSLSLGDALIARNPGDTVKIKLYRGSKPMTFEVKLSELPAGNT</sequence>
<keyword evidence="4" id="KW-1133">Transmembrane helix</keyword>
<dbReference type="InterPro" id="IPR036034">
    <property type="entry name" value="PDZ_sf"/>
</dbReference>
<keyword evidence="4" id="KW-0812">Transmembrane</keyword>
<feature type="transmembrane region" description="Helical" evidence="4">
    <location>
        <begin position="39"/>
        <end position="62"/>
    </location>
</feature>
<dbReference type="EMBL" id="BIFS01000001">
    <property type="protein sequence ID" value="GCE21805.1"/>
    <property type="molecule type" value="Genomic_DNA"/>
</dbReference>
<keyword evidence="4" id="KW-0472">Membrane</keyword>
<dbReference type="PANTHER" id="PTHR43343">
    <property type="entry name" value="PEPTIDASE S12"/>
    <property type="match status" value="1"/>
</dbReference>
<protein>
    <submittedName>
        <fullName evidence="6">Protease</fullName>
    </submittedName>
</protein>
<dbReference type="Pfam" id="PF13180">
    <property type="entry name" value="PDZ_2"/>
    <property type="match status" value="1"/>
</dbReference>
<dbReference type="SMART" id="SM00228">
    <property type="entry name" value="PDZ"/>
    <property type="match status" value="1"/>
</dbReference>
<name>A0A402ARS8_9CHLR</name>
<comment type="caution">
    <text evidence="6">The sequence shown here is derived from an EMBL/GenBank/DDBJ whole genome shotgun (WGS) entry which is preliminary data.</text>
</comment>
<dbReference type="InterPro" id="IPR051201">
    <property type="entry name" value="Chloro_Bact_Ser_Proteases"/>
</dbReference>
<evidence type="ECO:0000256" key="2">
    <source>
        <dbReference type="ARBA" id="ARBA00022801"/>
    </source>
</evidence>
<dbReference type="GO" id="GO:0006508">
    <property type="term" value="P:proteolysis"/>
    <property type="evidence" value="ECO:0007669"/>
    <property type="project" value="UniProtKB-KW"/>
</dbReference>
<dbReference type="InterPro" id="IPR009003">
    <property type="entry name" value="Peptidase_S1_PA"/>
</dbReference>
<dbReference type="Gene3D" id="2.40.10.120">
    <property type="match status" value="1"/>
</dbReference>
<dbReference type="GO" id="GO:0004252">
    <property type="term" value="F:serine-type endopeptidase activity"/>
    <property type="evidence" value="ECO:0007669"/>
    <property type="project" value="InterPro"/>
</dbReference>
<proteinExistence type="predicted"/>
<accession>A0A402ARS8</accession>
<dbReference type="PRINTS" id="PR00834">
    <property type="entry name" value="PROTEASES2C"/>
</dbReference>
<evidence type="ECO:0000256" key="3">
    <source>
        <dbReference type="SAM" id="MobiDB-lite"/>
    </source>
</evidence>
<feature type="domain" description="PDZ" evidence="5">
    <location>
        <begin position="302"/>
        <end position="384"/>
    </location>
</feature>
<dbReference type="SUPFAM" id="SSF50156">
    <property type="entry name" value="PDZ domain-like"/>
    <property type="match status" value="1"/>
</dbReference>
<reference evidence="7" key="1">
    <citation type="submission" date="2018-12" db="EMBL/GenBank/DDBJ databases">
        <title>Tengunoibacter tsumagoiensis gen. nov., sp. nov., Dictyobacter kobayashii sp. nov., D. alpinus sp. nov., and D. joshuensis sp. nov. and description of Dictyobacteraceae fam. nov. within the order Ktedonobacterales isolated from Tengu-no-mugimeshi.</title>
        <authorList>
            <person name="Wang C.M."/>
            <person name="Zheng Y."/>
            <person name="Sakai Y."/>
            <person name="Toyoda A."/>
            <person name="Minakuchi Y."/>
            <person name="Abe K."/>
            <person name="Yokota A."/>
            <person name="Yabe S."/>
        </authorList>
    </citation>
    <scope>NUCLEOTIDE SEQUENCE [LARGE SCALE GENOMIC DNA]</scope>
    <source>
        <strain evidence="7">Uno11</strain>
    </source>
</reference>
<dbReference type="InterPro" id="IPR001478">
    <property type="entry name" value="PDZ"/>
</dbReference>
<keyword evidence="1 6" id="KW-0645">Protease</keyword>